<dbReference type="HOGENOM" id="CLU_130694_6_0_0"/>
<dbReference type="AlphaFoldDB" id="B9KYR6"/>
<dbReference type="eggNOG" id="COG1872">
    <property type="taxonomic scope" value="Bacteria"/>
</dbReference>
<dbReference type="Proteomes" id="UP000000447">
    <property type="component" value="Chromosome"/>
</dbReference>
<dbReference type="SUPFAM" id="SSF69786">
    <property type="entry name" value="YggU-like"/>
    <property type="match status" value="1"/>
</dbReference>
<organism evidence="3 4">
    <name type="scientific">Thermomicrobium roseum (strain ATCC 27502 / DSM 5159 / P-2)</name>
    <dbReference type="NCBI Taxonomy" id="309801"/>
    <lineage>
        <taxon>Bacteria</taxon>
        <taxon>Pseudomonadati</taxon>
        <taxon>Thermomicrobiota</taxon>
        <taxon>Thermomicrobia</taxon>
        <taxon>Thermomicrobiales</taxon>
        <taxon>Thermomicrobiaceae</taxon>
        <taxon>Thermomicrobium</taxon>
    </lineage>
</organism>
<dbReference type="KEGG" id="tro:trd_0618"/>
<proteinExistence type="inferred from homology"/>
<dbReference type="Pfam" id="PF02594">
    <property type="entry name" value="DUF167"/>
    <property type="match status" value="1"/>
</dbReference>
<dbReference type="OrthoDB" id="164532at2"/>
<name>B9KYR6_THERP</name>
<dbReference type="EMBL" id="CP001275">
    <property type="protein sequence ID" value="ACM06264.1"/>
    <property type="molecule type" value="Genomic_DNA"/>
</dbReference>
<dbReference type="RefSeq" id="WP_012642016.1">
    <property type="nucleotide sequence ID" value="NC_011959.1"/>
</dbReference>
<dbReference type="SMART" id="SM01152">
    <property type="entry name" value="DUF167"/>
    <property type="match status" value="1"/>
</dbReference>
<evidence type="ECO:0000256" key="1">
    <source>
        <dbReference type="ARBA" id="ARBA00010364"/>
    </source>
</evidence>
<dbReference type="HAMAP" id="MF_00634">
    <property type="entry name" value="UPF0235"/>
    <property type="match status" value="1"/>
</dbReference>
<gene>
    <name evidence="3" type="ordered locus">trd_0618</name>
</gene>
<dbReference type="GO" id="GO:0005737">
    <property type="term" value="C:cytoplasm"/>
    <property type="evidence" value="ECO:0007669"/>
    <property type="project" value="TreeGrafter"/>
</dbReference>
<dbReference type="STRING" id="309801.trd_0618"/>
<comment type="similarity">
    <text evidence="1 2">Belongs to the UPF0235 family.</text>
</comment>
<dbReference type="NCBIfam" id="TIGR00251">
    <property type="entry name" value="DUF167 family protein"/>
    <property type="match status" value="1"/>
</dbReference>
<protein>
    <recommendedName>
        <fullName evidence="2">UPF0235 protein trd_0618</fullName>
    </recommendedName>
</protein>
<evidence type="ECO:0000313" key="3">
    <source>
        <dbReference type="EMBL" id="ACM06264.1"/>
    </source>
</evidence>
<dbReference type="Gene3D" id="3.30.1200.10">
    <property type="entry name" value="YggU-like"/>
    <property type="match status" value="1"/>
</dbReference>
<accession>B9KYR6</accession>
<evidence type="ECO:0000313" key="4">
    <source>
        <dbReference type="Proteomes" id="UP000000447"/>
    </source>
</evidence>
<dbReference type="PANTHER" id="PTHR13420">
    <property type="entry name" value="UPF0235 PROTEIN C15ORF40"/>
    <property type="match status" value="1"/>
</dbReference>
<evidence type="ECO:0000256" key="2">
    <source>
        <dbReference type="HAMAP-Rule" id="MF_00634"/>
    </source>
</evidence>
<dbReference type="InterPro" id="IPR003746">
    <property type="entry name" value="DUF167"/>
</dbReference>
<reference evidence="3 4" key="1">
    <citation type="journal article" date="2009" name="PLoS ONE">
        <title>Complete genome sequence of the aerobic CO-oxidizing thermophile Thermomicrobium roseum.</title>
        <authorList>
            <person name="Wu D."/>
            <person name="Raymond J."/>
            <person name="Wu M."/>
            <person name="Chatterji S."/>
            <person name="Ren Q."/>
            <person name="Graham J.E."/>
            <person name="Bryant D.A."/>
            <person name="Robb F."/>
            <person name="Colman A."/>
            <person name="Tallon L.J."/>
            <person name="Badger J.H."/>
            <person name="Madupu R."/>
            <person name="Ward N.L."/>
            <person name="Eisen J.A."/>
        </authorList>
    </citation>
    <scope>NUCLEOTIDE SEQUENCE [LARGE SCALE GENOMIC DNA]</scope>
    <source>
        <strain evidence="4">ATCC 27502 / DSM 5159 / P-2</strain>
    </source>
</reference>
<keyword evidence="4" id="KW-1185">Reference proteome</keyword>
<sequence>MTFAPIDRAGPAVEFWVQVQPRAPRAEVAGSRRDALLVRVTAPPRDGEANEAVLRLLAETLHLPRGSIRIIAGTAQRRKRIRIDGLTSKELLERLAPILHRS</sequence>
<dbReference type="InterPro" id="IPR036591">
    <property type="entry name" value="YggU-like_sf"/>
</dbReference>
<dbReference type="PANTHER" id="PTHR13420:SF7">
    <property type="entry name" value="UPF0235 PROTEIN C15ORF40"/>
    <property type="match status" value="1"/>
</dbReference>